<dbReference type="SUPFAM" id="SSF52540">
    <property type="entry name" value="P-loop containing nucleoside triphosphate hydrolases"/>
    <property type="match status" value="1"/>
</dbReference>
<proteinExistence type="predicted"/>
<dbReference type="RefSeq" id="WP_016210300.1">
    <property type="nucleotide sequence ID" value="NZ_CP012413.1"/>
</dbReference>
<keyword evidence="5" id="KW-1185">Reference proteome</keyword>
<dbReference type="GO" id="GO:0055052">
    <property type="term" value="C:ATP-binding cassette (ABC) transporter complex, substrate-binding subunit-containing"/>
    <property type="evidence" value="ECO:0007669"/>
    <property type="project" value="TreeGrafter"/>
</dbReference>
<dbReference type="Pfam" id="PF00005">
    <property type="entry name" value="ABC_tran"/>
    <property type="match status" value="1"/>
</dbReference>
<reference evidence="4 5" key="1">
    <citation type="submission" date="2019-04" db="EMBL/GenBank/DDBJ databases">
        <title>Complete genome sequencing of Piscirickettsia salmonis strain Psal-009.</title>
        <authorList>
            <person name="Schober I."/>
            <person name="Bunk B."/>
            <person name="Sproer C."/>
            <person name="Carril G.P."/>
            <person name="Riedel T."/>
            <person name="Flores-Herrera P.A."/>
            <person name="Nourdin-Galindo G."/>
            <person name="Marshall S.H."/>
            <person name="Overmann J."/>
        </authorList>
    </citation>
    <scope>NUCLEOTIDE SEQUENCE [LARGE SCALE GENOMIC DNA]</scope>
    <source>
        <strain evidence="4 5">Psal-009</strain>
    </source>
</reference>
<dbReference type="PANTHER" id="PTHR43875:SF15">
    <property type="entry name" value="TREHALOSE IMPORT ATP-BINDING PROTEIN SUGC"/>
    <property type="match status" value="1"/>
</dbReference>
<dbReference type="GO" id="GO:0005524">
    <property type="term" value="F:ATP binding"/>
    <property type="evidence" value="ECO:0007669"/>
    <property type="project" value="UniProtKB-KW"/>
</dbReference>
<dbReference type="InterPro" id="IPR027417">
    <property type="entry name" value="P-loop_NTPase"/>
</dbReference>
<keyword evidence="3" id="KW-0472">Membrane</keyword>
<dbReference type="GeneID" id="66741753"/>
<dbReference type="PROSITE" id="PS50893">
    <property type="entry name" value="ABC_TRANSPORTER_2"/>
    <property type="match status" value="1"/>
</dbReference>
<organism evidence="4 5">
    <name type="scientific">Piscirickettsia salmonis</name>
    <dbReference type="NCBI Taxonomy" id="1238"/>
    <lineage>
        <taxon>Bacteria</taxon>
        <taxon>Pseudomonadati</taxon>
        <taxon>Pseudomonadota</taxon>
        <taxon>Gammaproteobacteria</taxon>
        <taxon>Thiotrichales</taxon>
        <taxon>Piscirickettsiaceae</taxon>
        <taxon>Piscirickettsia</taxon>
    </lineage>
</organism>
<evidence type="ECO:0000313" key="4">
    <source>
        <dbReference type="EMBL" id="QGO05213.1"/>
    </source>
</evidence>
<sequence>MLELKALTKSYGMKTVLSKGALRVAQGEFCLISGKSESGKSVLLKVISGQEECTDGSILIDNQTINNTQKNNFVLIFANYSLHPESTVYENLAYRLYLKGVKRQQIRQHIDVIAKKMNLTHLLKNYPKDLNIFSYIRVVFARALVQQARFYLLDEPWRDFPCALKKRLARLLCHLQQEGKFSVIYTSSLLLHEESQFFKQIDQRVKLENSHLIPVHLTMK</sequence>
<dbReference type="Proteomes" id="UP000422232">
    <property type="component" value="Chromosome"/>
</dbReference>
<keyword evidence="1" id="KW-1003">Cell membrane</keyword>
<evidence type="ECO:0000313" key="5">
    <source>
        <dbReference type="Proteomes" id="UP000422232"/>
    </source>
</evidence>
<dbReference type="AlphaFoldDB" id="A0A9Q6LL72"/>
<protein>
    <submittedName>
        <fullName evidence="4">Sn-glycerol-3-phosphate import ATP-binding protein UgpC</fullName>
    </submittedName>
</protein>
<dbReference type="PANTHER" id="PTHR43875">
    <property type="entry name" value="MALTODEXTRIN IMPORT ATP-BINDING PROTEIN MSMX"/>
    <property type="match status" value="1"/>
</dbReference>
<dbReference type="InterPro" id="IPR047641">
    <property type="entry name" value="ABC_transpr_MalK/UgpC-like"/>
</dbReference>
<keyword evidence="2" id="KW-1278">Translocase</keyword>
<gene>
    <name evidence="4" type="primary">ugpC</name>
    <name evidence="4" type="ORF">Psal009_01094</name>
</gene>
<name>A0A9Q6LL72_PISSA</name>
<keyword evidence="4" id="KW-0547">Nucleotide-binding</keyword>
<keyword evidence="4" id="KW-0067">ATP-binding</keyword>
<evidence type="ECO:0000256" key="3">
    <source>
        <dbReference type="ARBA" id="ARBA00023136"/>
    </source>
</evidence>
<accession>A0A9Q6LL72</accession>
<dbReference type="Gene3D" id="3.40.50.300">
    <property type="entry name" value="P-loop containing nucleotide triphosphate hydrolases"/>
    <property type="match status" value="1"/>
</dbReference>
<dbReference type="GO" id="GO:0016887">
    <property type="term" value="F:ATP hydrolysis activity"/>
    <property type="evidence" value="ECO:0007669"/>
    <property type="project" value="InterPro"/>
</dbReference>
<evidence type="ECO:0000256" key="2">
    <source>
        <dbReference type="ARBA" id="ARBA00022967"/>
    </source>
</evidence>
<dbReference type="EMBL" id="CP038908">
    <property type="protein sequence ID" value="QGO05213.1"/>
    <property type="molecule type" value="Genomic_DNA"/>
</dbReference>
<evidence type="ECO:0000256" key="1">
    <source>
        <dbReference type="ARBA" id="ARBA00022475"/>
    </source>
</evidence>
<dbReference type="InterPro" id="IPR003439">
    <property type="entry name" value="ABC_transporter-like_ATP-bd"/>
</dbReference>